<comment type="similarity">
    <text evidence="7">In the N-terminal section; belongs to the binding-protein-dependent transport system permease family.</text>
</comment>
<dbReference type="Gene3D" id="3.40.190.10">
    <property type="entry name" value="Periplasmic binding protein-like II"/>
    <property type="match status" value="1"/>
</dbReference>
<dbReference type="InterPro" id="IPR035906">
    <property type="entry name" value="MetI-like_sf"/>
</dbReference>
<dbReference type="RefSeq" id="WP_259096284.1">
    <property type="nucleotide sequence ID" value="NZ_CP130454.1"/>
</dbReference>
<name>A0ABT2ENZ7_9BACT</name>
<organism evidence="10 11">
    <name type="scientific">Candidatus Fervidibacter sacchari</name>
    <dbReference type="NCBI Taxonomy" id="1448929"/>
    <lineage>
        <taxon>Bacteria</taxon>
        <taxon>Candidatus Fervidibacterota</taxon>
        <taxon>Candidatus Fervidibacter</taxon>
    </lineage>
</organism>
<gene>
    <name evidence="10" type="ORF">M2350_002060</name>
</gene>
<keyword evidence="3 8" id="KW-0812">Transmembrane</keyword>
<dbReference type="Pfam" id="PF04069">
    <property type="entry name" value="OpuAC"/>
    <property type="match status" value="1"/>
</dbReference>
<keyword evidence="4 8" id="KW-1133">Transmembrane helix</keyword>
<proteinExistence type="inferred from homology"/>
<dbReference type="SUPFAM" id="SSF161098">
    <property type="entry name" value="MetI-like"/>
    <property type="match status" value="1"/>
</dbReference>
<dbReference type="PANTHER" id="PTHR30177:SF4">
    <property type="entry name" value="OSMOPROTECTANT IMPORT PERMEASE PROTEIN OSMW"/>
    <property type="match status" value="1"/>
</dbReference>
<dbReference type="PROSITE" id="PS50928">
    <property type="entry name" value="ABC_TM1"/>
    <property type="match status" value="1"/>
</dbReference>
<evidence type="ECO:0000256" key="4">
    <source>
        <dbReference type="ARBA" id="ARBA00022989"/>
    </source>
</evidence>
<sequence length="523" mass="58083">MVEWANFVWQRLPELQQKLVEHLILTGISTAVAVAIGLPLGVLILRWVLLRNIVLSFANAVQTIPSLAMLAFLLPFFGIGVKPALVALTLYALLPIVRNTYTGLSNLSPAVLEAADGLGFTRWQRLWLVEIPLALPVILAGIRTAAVIGVGIATLSAFIGAGGLGDFINRGLALNNTQLVLLGAVPAALLALLVDFSLGLLEDWLRPGRKPTALRWRTALFVSLLAIVFFGGIWSSQVRRQASRRGIGVVRIGTKNFTEQLILGELMAQLIEAHTDLRVERKFNLGGTVICHQALVRGDIDLYPEYTGTALTAILRRETITDPEKVLAIVRQAYRQKFRCQWLEPFGFNNTYAIAVRRQDAERYGWRKISDLRPMALRLRAGFTPEFRERPDGYPGLQKAYGFGFGRVVDMDPALMYQALARGKVDVICAFATDGRIPAYNLVALQDDRKFFPPYHAAPVVRMEVLQNYPIVGDVLGLLAGKLDDETMQRLNYMVDERKMSPKEVARQFLERQGLLGGKTVVR</sequence>
<dbReference type="Pfam" id="PF00528">
    <property type="entry name" value="BPD_transp_1"/>
    <property type="match status" value="1"/>
</dbReference>
<dbReference type="PANTHER" id="PTHR30177">
    <property type="entry name" value="GLYCINE BETAINE/L-PROLINE TRANSPORT SYSTEM PERMEASE PROTEIN PROW"/>
    <property type="match status" value="1"/>
</dbReference>
<keyword evidence="2 8" id="KW-0813">Transport</keyword>
<feature type="transmembrane region" description="Helical" evidence="8">
    <location>
        <begin position="70"/>
        <end position="94"/>
    </location>
</feature>
<protein>
    <submittedName>
        <fullName evidence="10">Osmoprotectant transport system permease protein</fullName>
    </submittedName>
</protein>
<evidence type="ECO:0000256" key="7">
    <source>
        <dbReference type="ARBA" id="ARBA00035652"/>
    </source>
</evidence>
<keyword evidence="11" id="KW-1185">Reference proteome</keyword>
<comment type="similarity">
    <text evidence="6">In the C-terminal section; belongs to the OsmX family.</text>
</comment>
<feature type="transmembrane region" description="Helical" evidence="8">
    <location>
        <begin position="23"/>
        <end position="49"/>
    </location>
</feature>
<feature type="domain" description="ABC transmembrane type-1" evidence="9">
    <location>
        <begin position="19"/>
        <end position="202"/>
    </location>
</feature>
<evidence type="ECO:0000256" key="3">
    <source>
        <dbReference type="ARBA" id="ARBA00022692"/>
    </source>
</evidence>
<evidence type="ECO:0000256" key="5">
    <source>
        <dbReference type="ARBA" id="ARBA00023136"/>
    </source>
</evidence>
<feature type="transmembrane region" description="Helical" evidence="8">
    <location>
        <begin position="133"/>
        <end position="158"/>
    </location>
</feature>
<dbReference type="CDD" id="cd13528">
    <property type="entry name" value="PBP2_osmoprotectants"/>
    <property type="match status" value="1"/>
</dbReference>
<dbReference type="InterPro" id="IPR000515">
    <property type="entry name" value="MetI-like"/>
</dbReference>
<accession>A0ABT2ENZ7</accession>
<dbReference type="EMBL" id="JANUCP010000003">
    <property type="protein sequence ID" value="MCS3919647.1"/>
    <property type="molecule type" value="Genomic_DNA"/>
</dbReference>
<dbReference type="Gene3D" id="1.10.3720.10">
    <property type="entry name" value="MetI-like"/>
    <property type="match status" value="1"/>
</dbReference>
<evidence type="ECO:0000256" key="6">
    <source>
        <dbReference type="ARBA" id="ARBA00035642"/>
    </source>
</evidence>
<dbReference type="SUPFAM" id="SSF53850">
    <property type="entry name" value="Periplasmic binding protein-like II"/>
    <property type="match status" value="1"/>
</dbReference>
<keyword evidence="5 8" id="KW-0472">Membrane</keyword>
<dbReference type="Proteomes" id="UP001204798">
    <property type="component" value="Unassembled WGS sequence"/>
</dbReference>
<dbReference type="Gene3D" id="3.40.190.120">
    <property type="entry name" value="Osmoprotection protein (prox), domain 2"/>
    <property type="match status" value="1"/>
</dbReference>
<evidence type="ECO:0000256" key="1">
    <source>
        <dbReference type="ARBA" id="ARBA00004141"/>
    </source>
</evidence>
<evidence type="ECO:0000313" key="11">
    <source>
        <dbReference type="Proteomes" id="UP001204798"/>
    </source>
</evidence>
<evidence type="ECO:0000313" key="10">
    <source>
        <dbReference type="EMBL" id="MCS3919647.1"/>
    </source>
</evidence>
<dbReference type="CDD" id="cd06261">
    <property type="entry name" value="TM_PBP2"/>
    <property type="match status" value="1"/>
</dbReference>
<dbReference type="InterPro" id="IPR051204">
    <property type="entry name" value="ABC_transp_perm/SBD"/>
</dbReference>
<dbReference type="InterPro" id="IPR007210">
    <property type="entry name" value="ABC_Gly_betaine_transp_sub-bd"/>
</dbReference>
<comment type="subcellular location">
    <subcellularLocation>
        <location evidence="8">Cell membrane</location>
        <topology evidence="8">Multi-pass membrane protein</topology>
    </subcellularLocation>
    <subcellularLocation>
        <location evidence="1">Membrane</location>
        <topology evidence="1">Multi-pass membrane protein</topology>
    </subcellularLocation>
</comment>
<evidence type="ECO:0000256" key="2">
    <source>
        <dbReference type="ARBA" id="ARBA00022448"/>
    </source>
</evidence>
<feature type="transmembrane region" description="Helical" evidence="8">
    <location>
        <begin position="213"/>
        <end position="235"/>
    </location>
</feature>
<comment type="similarity">
    <text evidence="8">Belongs to the binding-protein-dependent transport system permease family.</text>
</comment>
<evidence type="ECO:0000259" key="9">
    <source>
        <dbReference type="PROSITE" id="PS50928"/>
    </source>
</evidence>
<comment type="caution">
    <text evidence="10">The sequence shown here is derived from an EMBL/GenBank/DDBJ whole genome shotgun (WGS) entry which is preliminary data.</text>
</comment>
<feature type="transmembrane region" description="Helical" evidence="8">
    <location>
        <begin position="179"/>
        <end position="201"/>
    </location>
</feature>
<evidence type="ECO:0000256" key="8">
    <source>
        <dbReference type="RuleBase" id="RU363032"/>
    </source>
</evidence>
<reference evidence="10 11" key="1">
    <citation type="submission" date="2022-08" db="EMBL/GenBank/DDBJ databases">
        <title>Bacterial and archaeal communities from various locations to study Microbial Dark Matter (Phase II).</title>
        <authorList>
            <person name="Stepanauskas R."/>
        </authorList>
    </citation>
    <scope>NUCLEOTIDE SEQUENCE [LARGE SCALE GENOMIC DNA]</scope>
    <source>
        <strain evidence="10 11">PD1</strain>
    </source>
</reference>